<organism evidence="1 2">
    <name type="scientific">Lecanicillium saksenae</name>
    <dbReference type="NCBI Taxonomy" id="468837"/>
    <lineage>
        <taxon>Eukaryota</taxon>
        <taxon>Fungi</taxon>
        <taxon>Dikarya</taxon>
        <taxon>Ascomycota</taxon>
        <taxon>Pezizomycotina</taxon>
        <taxon>Sordariomycetes</taxon>
        <taxon>Hypocreomycetidae</taxon>
        <taxon>Hypocreales</taxon>
        <taxon>Cordycipitaceae</taxon>
        <taxon>Lecanicillium</taxon>
    </lineage>
</organism>
<gene>
    <name evidence="1" type="ORF">NLG97_g2422</name>
</gene>
<keyword evidence="2" id="KW-1185">Reference proteome</keyword>
<reference evidence="1" key="1">
    <citation type="submission" date="2022-07" db="EMBL/GenBank/DDBJ databases">
        <title>Genome Sequence of Lecanicillium saksenae.</title>
        <authorList>
            <person name="Buettner E."/>
        </authorList>
    </citation>
    <scope>NUCLEOTIDE SEQUENCE</scope>
    <source>
        <strain evidence="1">VT-O1</strain>
    </source>
</reference>
<protein>
    <submittedName>
        <fullName evidence="1">Uncharacterized protein</fullName>
    </submittedName>
</protein>
<comment type="caution">
    <text evidence="1">The sequence shown here is derived from an EMBL/GenBank/DDBJ whole genome shotgun (WGS) entry which is preliminary data.</text>
</comment>
<evidence type="ECO:0000313" key="1">
    <source>
        <dbReference type="EMBL" id="KAJ3496754.1"/>
    </source>
</evidence>
<name>A0ACC1R504_9HYPO</name>
<evidence type="ECO:0000313" key="2">
    <source>
        <dbReference type="Proteomes" id="UP001148737"/>
    </source>
</evidence>
<sequence length="476" mass="53364">MENRKHSKTSSSTDSEAVRQYFKHSSAKRNNTDAVLAAALKKQYPALHLSIVPARTANLLAYASSGEASYTEIEDDTGDGGVPSSLGHKVFVPPMKRGSGGGFVGRVATFGKFLYKYKDHEFIIYLAKAQDGMYDIEDTYYILSTDETKTDALIQAAGTWGSVLHDEIWVFDGGFWRKDAGLYASVMKASWDAVILDEGMKKALIDDHLSFFRSRDTYQNLKVPWKRGIIYYGPPGNGKTISIKAMMHTLYNLTPEVPTLYVRSLTSFFGPEDSIKRIFSLARQFSPCYLVFEDLDSLVSDNVRSYFLNEVDGLQSNDGIFMIGSTNHLERLDPGISKRPSRFDRKYLFPNPDLKERIAYCRFWQAKLANNKAIEFPDKLCEAIAKITDKFSFAYMQEAFVAALLAIARNEGAKGADGDGEDDGYGVATVDLADEWVGVVDPASRDDVDLEHLKLWIEIKKQIEILREGLKAQPEE</sequence>
<accession>A0ACC1R504</accession>
<dbReference type="Proteomes" id="UP001148737">
    <property type="component" value="Unassembled WGS sequence"/>
</dbReference>
<proteinExistence type="predicted"/>
<dbReference type="EMBL" id="JANAKD010000164">
    <property type="protein sequence ID" value="KAJ3496754.1"/>
    <property type="molecule type" value="Genomic_DNA"/>
</dbReference>